<sequence length="164" mass="19433">MKYYFSDELFNKLPDIFSLLADLVQQKSTIEFLSIVLEYIGTNQRCDEDFLKESLDKAFENKGEEIMHTLAEKLVDKYSLAEKLVDKYSLADKWIDQGKKEGKKEGKTQLLSFLFEERFGSIPQQITKQINQADDKLIEDLTRSFLRFQSINDYYLWWEKHYSA</sequence>
<evidence type="ECO:0000313" key="2">
    <source>
        <dbReference type="EMBL" id="ETR71500.1"/>
    </source>
</evidence>
<accession>A0A1V1P9K3</accession>
<dbReference type="InterPro" id="IPR025587">
    <property type="entry name" value="DUF4351"/>
</dbReference>
<proteinExistence type="predicted"/>
<gene>
    <name evidence="2" type="ORF">OMM_02449</name>
</gene>
<evidence type="ECO:0000313" key="3">
    <source>
        <dbReference type="Proteomes" id="UP000189670"/>
    </source>
</evidence>
<organism evidence="2 3">
    <name type="scientific">Candidatus Magnetoglobus multicellularis str. Araruama</name>
    <dbReference type="NCBI Taxonomy" id="890399"/>
    <lineage>
        <taxon>Bacteria</taxon>
        <taxon>Pseudomonadati</taxon>
        <taxon>Thermodesulfobacteriota</taxon>
        <taxon>Desulfobacteria</taxon>
        <taxon>Desulfobacterales</taxon>
        <taxon>Desulfobacteraceae</taxon>
        <taxon>Candidatus Magnetoglobus</taxon>
    </lineage>
</organism>
<reference evidence="3" key="1">
    <citation type="submission" date="2012-11" db="EMBL/GenBank/DDBJ databases">
        <authorList>
            <person name="Lucero-Rivera Y.E."/>
            <person name="Tovar-Ramirez D."/>
        </authorList>
    </citation>
    <scope>NUCLEOTIDE SEQUENCE [LARGE SCALE GENOMIC DNA]</scope>
    <source>
        <strain evidence="3">Araruama</strain>
    </source>
</reference>
<dbReference type="EMBL" id="ATBP01000261">
    <property type="protein sequence ID" value="ETR71500.1"/>
    <property type="molecule type" value="Genomic_DNA"/>
</dbReference>
<feature type="domain" description="DUF4351" evidence="1">
    <location>
        <begin position="100"/>
        <end position="157"/>
    </location>
</feature>
<evidence type="ECO:0000259" key="1">
    <source>
        <dbReference type="Pfam" id="PF14261"/>
    </source>
</evidence>
<dbReference type="Proteomes" id="UP000189670">
    <property type="component" value="Unassembled WGS sequence"/>
</dbReference>
<dbReference type="AlphaFoldDB" id="A0A1V1P9K3"/>
<comment type="caution">
    <text evidence="2">The sequence shown here is derived from an EMBL/GenBank/DDBJ whole genome shotgun (WGS) entry which is preliminary data.</text>
</comment>
<protein>
    <recommendedName>
        <fullName evidence="1">DUF4351 domain-containing protein</fullName>
    </recommendedName>
</protein>
<name>A0A1V1P9K3_9BACT</name>
<dbReference type="Pfam" id="PF14261">
    <property type="entry name" value="DUF4351"/>
    <property type="match status" value="1"/>
</dbReference>